<evidence type="ECO:0000313" key="1">
    <source>
        <dbReference type="EMBL" id="QUC66173.1"/>
    </source>
</evidence>
<reference evidence="1" key="1">
    <citation type="submission" date="2021-01" db="EMBL/GenBank/DDBJ databases">
        <title>Complete genome sequence of Clostridiales bacterium R-7.</title>
        <authorList>
            <person name="Mahoney-Kurpe S.C."/>
            <person name="Palevich N."/>
            <person name="Koike S."/>
            <person name="Moon C.D."/>
            <person name="Attwood G.T."/>
        </authorList>
    </citation>
    <scope>NUCLEOTIDE SEQUENCE</scope>
    <source>
        <strain evidence="1">R-7</strain>
    </source>
</reference>
<dbReference type="EMBL" id="CP068393">
    <property type="protein sequence ID" value="QUC66173.1"/>
    <property type="molecule type" value="Genomic_DNA"/>
</dbReference>
<organism evidence="1 2">
    <name type="scientific">Aristaeella hokkaidonensis</name>
    <dbReference type="NCBI Taxonomy" id="3046382"/>
    <lineage>
        <taxon>Bacteria</taxon>
        <taxon>Bacillati</taxon>
        <taxon>Bacillota</taxon>
        <taxon>Clostridia</taxon>
        <taxon>Eubacteriales</taxon>
        <taxon>Aristaeellaceae</taxon>
        <taxon>Aristaeella</taxon>
    </lineage>
</organism>
<dbReference type="Proteomes" id="UP000682782">
    <property type="component" value="Chromosome"/>
</dbReference>
<name>A0AC61NJW1_9FIRM</name>
<keyword evidence="2" id="KW-1185">Reference proteome</keyword>
<proteinExistence type="predicted"/>
<evidence type="ECO:0000313" key="2">
    <source>
        <dbReference type="Proteomes" id="UP000682782"/>
    </source>
</evidence>
<gene>
    <name evidence="1" type="ORF">JYE49_09860</name>
</gene>
<protein>
    <submittedName>
        <fullName evidence="1">Uncharacterized protein</fullName>
    </submittedName>
</protein>
<accession>A0AC61NJW1</accession>
<sequence length="187" mass="21729">MLGPILMVVLVLVMRLIVWLSLRDTTFYRRARENRKSVKKTAKLVRRRIRECREDSRELKEAMREARWEAREARIEKAALRFDAMMTGIGALGRECARKTEEGVKALKDRIEARKAPWEQMKSGTIEEVQAEPVIPVDEALMNRIIVRDLEKDVARTAVMAANVPTMEFPEEDDKYFSARKYESADD</sequence>